<dbReference type="Proteomes" id="UP001497700">
    <property type="component" value="Unassembled WGS sequence"/>
</dbReference>
<comment type="caution">
    <text evidence="1">The sequence shown here is derived from an EMBL/GenBank/DDBJ whole genome shotgun (WGS) entry which is preliminary data.</text>
</comment>
<organism evidence="1 2">
    <name type="scientific">Hypoxylon rubiginosum</name>
    <dbReference type="NCBI Taxonomy" id="110542"/>
    <lineage>
        <taxon>Eukaryota</taxon>
        <taxon>Fungi</taxon>
        <taxon>Dikarya</taxon>
        <taxon>Ascomycota</taxon>
        <taxon>Pezizomycotina</taxon>
        <taxon>Sordariomycetes</taxon>
        <taxon>Xylariomycetidae</taxon>
        <taxon>Xylariales</taxon>
        <taxon>Hypoxylaceae</taxon>
        <taxon>Hypoxylon</taxon>
    </lineage>
</organism>
<evidence type="ECO:0000313" key="1">
    <source>
        <dbReference type="EMBL" id="KAI4871205.1"/>
    </source>
</evidence>
<protein>
    <submittedName>
        <fullName evidence="1">Uncharacterized protein</fullName>
    </submittedName>
</protein>
<gene>
    <name evidence="1" type="ORF">F4820DRAFT_9262</name>
</gene>
<keyword evidence="2" id="KW-1185">Reference proteome</keyword>
<reference evidence="1 2" key="1">
    <citation type="journal article" date="2022" name="New Phytol.">
        <title>Ecological generalism drives hyperdiversity of secondary metabolite gene clusters in xylarialean endophytes.</title>
        <authorList>
            <person name="Franco M.E.E."/>
            <person name="Wisecaver J.H."/>
            <person name="Arnold A.E."/>
            <person name="Ju Y.M."/>
            <person name="Slot J.C."/>
            <person name="Ahrendt S."/>
            <person name="Moore L.P."/>
            <person name="Eastman K.E."/>
            <person name="Scott K."/>
            <person name="Konkel Z."/>
            <person name="Mondo S.J."/>
            <person name="Kuo A."/>
            <person name="Hayes R.D."/>
            <person name="Haridas S."/>
            <person name="Andreopoulos B."/>
            <person name="Riley R."/>
            <person name="LaButti K."/>
            <person name="Pangilinan J."/>
            <person name="Lipzen A."/>
            <person name="Amirebrahimi M."/>
            <person name="Yan J."/>
            <person name="Adam C."/>
            <person name="Keymanesh K."/>
            <person name="Ng V."/>
            <person name="Louie K."/>
            <person name="Northen T."/>
            <person name="Drula E."/>
            <person name="Henrissat B."/>
            <person name="Hsieh H.M."/>
            <person name="Youens-Clark K."/>
            <person name="Lutzoni F."/>
            <person name="Miadlikowska J."/>
            <person name="Eastwood D.C."/>
            <person name="Hamelin R.C."/>
            <person name="Grigoriev I.V."/>
            <person name="U'Ren J.M."/>
        </authorList>
    </citation>
    <scope>NUCLEOTIDE SEQUENCE [LARGE SCALE GENOMIC DNA]</scope>
    <source>
        <strain evidence="1 2">CBS 119005</strain>
    </source>
</reference>
<accession>A0ACB9ZL82</accession>
<sequence length="260" mass="29497">MAEIVGTVASAIAIAEVAVKATTAISQLKELYEEVQGVPETLQDLVEQVNILTPFVFELERINTIDPILFDDAAIRSSTEYCRASLQKLIVVVDDLRAQVNSDKRLIRGLAKVKVVLKKQVLADFEKRLQRVIGMLGSAQQSYMMAMLRLQPHIILEHMTVAKESQRHRIRGVEKEETDISEIRLETTTKISEYATKRGRKCDEGIINHEFPVNSKSWYPRLPWHGDLAIGSVTARWQRVALMPDGFTELRYDVRVQLPS</sequence>
<evidence type="ECO:0000313" key="2">
    <source>
        <dbReference type="Proteomes" id="UP001497700"/>
    </source>
</evidence>
<proteinExistence type="predicted"/>
<dbReference type="EMBL" id="MU393421">
    <property type="protein sequence ID" value="KAI4871205.1"/>
    <property type="molecule type" value="Genomic_DNA"/>
</dbReference>
<name>A0ACB9ZL82_9PEZI</name>